<dbReference type="AlphaFoldDB" id="A0A1L9SYZ1"/>
<evidence type="ECO:0000256" key="11">
    <source>
        <dbReference type="SAM" id="Phobius"/>
    </source>
</evidence>
<dbReference type="InterPro" id="IPR050121">
    <property type="entry name" value="Cytochrome_P450_monoxygenase"/>
</dbReference>
<evidence type="ECO:0000256" key="7">
    <source>
        <dbReference type="ARBA" id="ARBA00023033"/>
    </source>
</evidence>
<protein>
    <submittedName>
        <fullName evidence="12">Uncharacterized protein</fullName>
    </submittedName>
</protein>
<evidence type="ECO:0000256" key="1">
    <source>
        <dbReference type="ARBA" id="ARBA00001971"/>
    </source>
</evidence>
<dbReference type="GeneID" id="63769222"/>
<dbReference type="Proteomes" id="UP000184356">
    <property type="component" value="Unassembled WGS sequence"/>
</dbReference>
<reference evidence="13" key="1">
    <citation type="journal article" date="2017" name="Genome Biol.">
        <title>Comparative genomics reveals high biological diversity and specific adaptations in the industrially and medically important fungal genus Aspergillus.</title>
        <authorList>
            <person name="de Vries R.P."/>
            <person name="Riley R."/>
            <person name="Wiebenga A."/>
            <person name="Aguilar-Osorio G."/>
            <person name="Amillis S."/>
            <person name="Uchima C.A."/>
            <person name="Anderluh G."/>
            <person name="Asadollahi M."/>
            <person name="Askin M."/>
            <person name="Barry K."/>
            <person name="Battaglia E."/>
            <person name="Bayram O."/>
            <person name="Benocci T."/>
            <person name="Braus-Stromeyer S.A."/>
            <person name="Caldana C."/>
            <person name="Canovas D."/>
            <person name="Cerqueira G.C."/>
            <person name="Chen F."/>
            <person name="Chen W."/>
            <person name="Choi C."/>
            <person name="Clum A."/>
            <person name="Dos Santos R.A."/>
            <person name="Damasio A.R."/>
            <person name="Diallinas G."/>
            <person name="Emri T."/>
            <person name="Fekete E."/>
            <person name="Flipphi M."/>
            <person name="Freyberg S."/>
            <person name="Gallo A."/>
            <person name="Gournas C."/>
            <person name="Habgood R."/>
            <person name="Hainaut M."/>
            <person name="Harispe M.L."/>
            <person name="Henrissat B."/>
            <person name="Hilden K.S."/>
            <person name="Hope R."/>
            <person name="Hossain A."/>
            <person name="Karabika E."/>
            <person name="Karaffa L."/>
            <person name="Karanyi Z."/>
            <person name="Krasevec N."/>
            <person name="Kuo A."/>
            <person name="Kusch H."/>
            <person name="LaButti K."/>
            <person name="Lagendijk E.L."/>
            <person name="Lapidus A."/>
            <person name="Levasseur A."/>
            <person name="Lindquist E."/>
            <person name="Lipzen A."/>
            <person name="Logrieco A.F."/>
            <person name="MacCabe A."/>
            <person name="Maekelae M.R."/>
            <person name="Malavazi I."/>
            <person name="Melin P."/>
            <person name="Meyer V."/>
            <person name="Mielnichuk N."/>
            <person name="Miskei M."/>
            <person name="Molnar A.P."/>
            <person name="Mule G."/>
            <person name="Ngan C.Y."/>
            <person name="Orejas M."/>
            <person name="Orosz E."/>
            <person name="Ouedraogo J.P."/>
            <person name="Overkamp K.M."/>
            <person name="Park H.-S."/>
            <person name="Perrone G."/>
            <person name="Piumi F."/>
            <person name="Punt P.J."/>
            <person name="Ram A.F."/>
            <person name="Ramon A."/>
            <person name="Rauscher S."/>
            <person name="Record E."/>
            <person name="Riano-Pachon D.M."/>
            <person name="Robert V."/>
            <person name="Roehrig J."/>
            <person name="Ruller R."/>
            <person name="Salamov A."/>
            <person name="Salih N.S."/>
            <person name="Samson R.A."/>
            <person name="Sandor E."/>
            <person name="Sanguinetti M."/>
            <person name="Schuetze T."/>
            <person name="Sepcic K."/>
            <person name="Shelest E."/>
            <person name="Sherlock G."/>
            <person name="Sophianopoulou V."/>
            <person name="Squina F.M."/>
            <person name="Sun H."/>
            <person name="Susca A."/>
            <person name="Todd R.B."/>
            <person name="Tsang A."/>
            <person name="Unkles S.E."/>
            <person name="van de Wiele N."/>
            <person name="van Rossen-Uffink D."/>
            <person name="Oliveira J.V."/>
            <person name="Vesth T.C."/>
            <person name="Visser J."/>
            <person name="Yu J.-H."/>
            <person name="Zhou M."/>
            <person name="Andersen M.R."/>
            <person name="Archer D.B."/>
            <person name="Baker S.E."/>
            <person name="Benoit I."/>
            <person name="Brakhage A.A."/>
            <person name="Braus G.H."/>
            <person name="Fischer R."/>
            <person name="Frisvad J.C."/>
            <person name="Goldman G.H."/>
            <person name="Houbraken J."/>
            <person name="Oakley B."/>
            <person name="Pocsi I."/>
            <person name="Scazzocchio C."/>
            <person name="Seiboth B."/>
            <person name="vanKuyk P.A."/>
            <person name="Wortman J."/>
            <person name="Dyer P.S."/>
            <person name="Grigoriev I.V."/>
        </authorList>
    </citation>
    <scope>NUCLEOTIDE SEQUENCE [LARGE SCALE GENOMIC DNA]</scope>
    <source>
        <strain evidence="13">CBS 593.65</strain>
    </source>
</reference>
<evidence type="ECO:0000256" key="2">
    <source>
        <dbReference type="ARBA" id="ARBA00010617"/>
    </source>
</evidence>
<comment type="pathway">
    <text evidence="8">Mycotoxin biosynthesis; sterigmatocystin biosynthesis.</text>
</comment>
<dbReference type="Gene3D" id="1.10.630.10">
    <property type="entry name" value="Cytochrome P450"/>
    <property type="match status" value="1"/>
</dbReference>
<sequence length="502" mass="57043">MLLQAVADTVSQHYVAVIAASILLGIAAKCLYELCLNPLARFPGPRYAVVSRIPNLYHNFKGDHNDWISELHSIYGSTVRVAPNELSYSDAQAWRDIYGHAIGGTKPTDKDMRFYGPSFNGSPDIIRASGPDHARFRRNFSHAFSEKALREQEPLICHYVDMLVCKLSNLARERAETPIEIVRLYNLTTFDIMGDLTFGEPLNLLAGTGDDGWVSAIFLSMKTNSLRRLGRYYPWTALLAKRLIPQALIEKAISHYKACQERVDRRIDPTRNVHRPDIWGLVMRQKEELRLSHAEMYANSQVFMVAGTETTATALSGLTYHLLMNPDKMDKIVREIRDEFQKDSDINLGSLMRMDYLNACIEEGLRIYPPVPVGLPRVVPLGGISVCGEHIPSQTAVSVNQWATYRDPANFKRPNEFIPERWISDEFASDNKSALQPFSFGPRNCLGKNLAYSELRVILAKVLYNFDLSLAPESVGWDKQKVFFLWEKRKLMVRLKERTKAV</sequence>
<dbReference type="GO" id="GO:0004497">
    <property type="term" value="F:monooxygenase activity"/>
    <property type="evidence" value="ECO:0007669"/>
    <property type="project" value="UniProtKB-KW"/>
</dbReference>
<organism evidence="12 13">
    <name type="scientific">Aspergillus sydowii CBS 593.65</name>
    <dbReference type="NCBI Taxonomy" id="1036612"/>
    <lineage>
        <taxon>Eukaryota</taxon>
        <taxon>Fungi</taxon>
        <taxon>Dikarya</taxon>
        <taxon>Ascomycota</taxon>
        <taxon>Pezizomycotina</taxon>
        <taxon>Eurotiomycetes</taxon>
        <taxon>Eurotiomycetidae</taxon>
        <taxon>Eurotiales</taxon>
        <taxon>Aspergillaceae</taxon>
        <taxon>Aspergillus</taxon>
        <taxon>Aspergillus subgen. Nidulantes</taxon>
    </lineage>
</organism>
<evidence type="ECO:0000256" key="9">
    <source>
        <dbReference type="PIRSR" id="PIRSR602401-1"/>
    </source>
</evidence>
<evidence type="ECO:0000256" key="4">
    <source>
        <dbReference type="ARBA" id="ARBA00022723"/>
    </source>
</evidence>
<dbReference type="VEuPathDB" id="FungiDB:ASPSYDRAFT_95684"/>
<dbReference type="PRINTS" id="PR00463">
    <property type="entry name" value="EP450I"/>
</dbReference>
<evidence type="ECO:0000256" key="10">
    <source>
        <dbReference type="RuleBase" id="RU000461"/>
    </source>
</evidence>
<accession>A0A1L9SYZ1</accession>
<keyword evidence="6 9" id="KW-0408">Iron</keyword>
<keyword evidence="3 9" id="KW-0349">Heme</keyword>
<dbReference type="GO" id="GO:0005506">
    <property type="term" value="F:iron ion binding"/>
    <property type="evidence" value="ECO:0007669"/>
    <property type="project" value="InterPro"/>
</dbReference>
<evidence type="ECO:0000256" key="6">
    <source>
        <dbReference type="ARBA" id="ARBA00023004"/>
    </source>
</evidence>
<keyword evidence="13" id="KW-1185">Reference proteome</keyword>
<dbReference type="PANTHER" id="PTHR24305">
    <property type="entry name" value="CYTOCHROME P450"/>
    <property type="match status" value="1"/>
</dbReference>
<dbReference type="OrthoDB" id="1470350at2759"/>
<dbReference type="GO" id="GO:0016705">
    <property type="term" value="F:oxidoreductase activity, acting on paired donors, with incorporation or reduction of molecular oxygen"/>
    <property type="evidence" value="ECO:0007669"/>
    <property type="project" value="InterPro"/>
</dbReference>
<keyword evidence="11" id="KW-0812">Transmembrane</keyword>
<dbReference type="EMBL" id="KV878602">
    <property type="protein sequence ID" value="OJJ52367.1"/>
    <property type="molecule type" value="Genomic_DNA"/>
</dbReference>
<dbReference type="InterPro" id="IPR001128">
    <property type="entry name" value="Cyt_P450"/>
</dbReference>
<evidence type="ECO:0000313" key="13">
    <source>
        <dbReference type="Proteomes" id="UP000184356"/>
    </source>
</evidence>
<dbReference type="SUPFAM" id="SSF48264">
    <property type="entry name" value="Cytochrome P450"/>
    <property type="match status" value="1"/>
</dbReference>
<dbReference type="InterPro" id="IPR017972">
    <property type="entry name" value="Cyt_P450_CS"/>
</dbReference>
<dbReference type="PROSITE" id="PS00086">
    <property type="entry name" value="CYTOCHROME_P450"/>
    <property type="match status" value="1"/>
</dbReference>
<feature type="binding site" description="axial binding residue" evidence="9">
    <location>
        <position position="445"/>
    </location>
    <ligand>
        <name>heme</name>
        <dbReference type="ChEBI" id="CHEBI:30413"/>
    </ligand>
    <ligandPart>
        <name>Fe</name>
        <dbReference type="ChEBI" id="CHEBI:18248"/>
    </ligandPart>
</feature>
<dbReference type="CDD" id="cd11058">
    <property type="entry name" value="CYP60B-like"/>
    <property type="match status" value="1"/>
</dbReference>
<dbReference type="STRING" id="1036612.A0A1L9SYZ1"/>
<comment type="cofactor">
    <cofactor evidence="1 9">
        <name>heme</name>
        <dbReference type="ChEBI" id="CHEBI:30413"/>
    </cofactor>
</comment>
<dbReference type="FunFam" id="1.10.630.10:FF:000047">
    <property type="entry name" value="Cytochrome P450 monooxygenase"/>
    <property type="match status" value="1"/>
</dbReference>
<dbReference type="GO" id="GO:0020037">
    <property type="term" value="F:heme binding"/>
    <property type="evidence" value="ECO:0007669"/>
    <property type="project" value="InterPro"/>
</dbReference>
<keyword evidence="11" id="KW-1133">Transmembrane helix</keyword>
<dbReference type="InterPro" id="IPR036396">
    <property type="entry name" value="Cyt_P450_sf"/>
</dbReference>
<evidence type="ECO:0000256" key="5">
    <source>
        <dbReference type="ARBA" id="ARBA00023002"/>
    </source>
</evidence>
<evidence type="ECO:0000256" key="8">
    <source>
        <dbReference type="ARBA" id="ARBA00060671"/>
    </source>
</evidence>
<dbReference type="RefSeq" id="XP_040696173.1">
    <property type="nucleotide sequence ID" value="XM_040853149.1"/>
</dbReference>
<keyword evidence="7 10" id="KW-0503">Monooxygenase</keyword>
<dbReference type="InterPro" id="IPR002401">
    <property type="entry name" value="Cyt_P450_E_grp-I"/>
</dbReference>
<evidence type="ECO:0000313" key="12">
    <source>
        <dbReference type="EMBL" id="OJJ52367.1"/>
    </source>
</evidence>
<comment type="similarity">
    <text evidence="2 10">Belongs to the cytochrome P450 family.</text>
</comment>
<dbReference type="GO" id="GO:0045461">
    <property type="term" value="P:sterigmatocystin biosynthetic process"/>
    <property type="evidence" value="ECO:0007669"/>
    <property type="project" value="UniProtKB-ARBA"/>
</dbReference>
<proteinExistence type="inferred from homology"/>
<evidence type="ECO:0000256" key="3">
    <source>
        <dbReference type="ARBA" id="ARBA00022617"/>
    </source>
</evidence>
<dbReference type="PANTHER" id="PTHR24305:SF210">
    <property type="entry name" value="CYTOCHROME P450 MONOOXYGENASE ASQL-RELATED"/>
    <property type="match status" value="1"/>
</dbReference>
<gene>
    <name evidence="12" type="ORF">ASPSYDRAFT_95684</name>
</gene>
<keyword evidence="5 10" id="KW-0560">Oxidoreductase</keyword>
<keyword evidence="11" id="KW-0472">Membrane</keyword>
<feature type="transmembrane region" description="Helical" evidence="11">
    <location>
        <begin position="12"/>
        <end position="32"/>
    </location>
</feature>
<dbReference type="Pfam" id="PF00067">
    <property type="entry name" value="p450"/>
    <property type="match status" value="1"/>
</dbReference>
<name>A0A1L9SYZ1_9EURO</name>
<dbReference type="PRINTS" id="PR00385">
    <property type="entry name" value="P450"/>
</dbReference>
<keyword evidence="4 9" id="KW-0479">Metal-binding</keyword>